<proteinExistence type="predicted"/>
<accession>A0A939MM05</accession>
<dbReference type="Pfam" id="PF07157">
    <property type="entry name" value="DNA_circ_N"/>
    <property type="match status" value="1"/>
</dbReference>
<evidence type="ECO:0000313" key="4">
    <source>
        <dbReference type="EMBL" id="UEM11971.1"/>
    </source>
</evidence>
<reference evidence="3" key="1">
    <citation type="submission" date="2021-03" db="EMBL/GenBank/DDBJ databases">
        <title>Whole Genome Sequence of Bradyrhizobium sp. Strain 144S4.</title>
        <authorList>
            <person name="Bromfield E.S.P."/>
            <person name="Cloutier S."/>
        </authorList>
    </citation>
    <scope>NUCLEOTIDE SEQUENCE [LARGE SCALE GENOMIC DNA]</scope>
    <source>
        <strain evidence="3">144S4</strain>
    </source>
</reference>
<name>A0A939MM05_9BRAD</name>
<dbReference type="EMBL" id="JAGEMI010000001">
    <property type="protein sequence ID" value="MBO1868457.1"/>
    <property type="molecule type" value="Genomic_DNA"/>
</dbReference>
<evidence type="ECO:0000313" key="5">
    <source>
        <dbReference type="Proteomes" id="UP000664702"/>
    </source>
</evidence>
<dbReference type="InterPro" id="IPR009826">
    <property type="entry name" value="DNA_circ_N"/>
</dbReference>
<evidence type="ECO:0000256" key="1">
    <source>
        <dbReference type="SAM" id="MobiDB-lite"/>
    </source>
</evidence>
<evidence type="ECO:0000259" key="2">
    <source>
        <dbReference type="Pfam" id="PF07157"/>
    </source>
</evidence>
<feature type="compositionally biased region" description="Polar residues" evidence="1">
    <location>
        <begin position="158"/>
        <end position="170"/>
    </location>
</feature>
<feature type="region of interest" description="Disordered" evidence="1">
    <location>
        <begin position="158"/>
        <end position="186"/>
    </location>
</feature>
<protein>
    <submittedName>
        <fullName evidence="3">DNA circularization N-terminal domain-containing protein</fullName>
    </submittedName>
</protein>
<dbReference type="RefSeq" id="WP_208088931.1">
    <property type="nucleotide sequence ID" value="NZ_CP086136.1"/>
</dbReference>
<feature type="domain" description="DNA circulation N-terminal" evidence="2">
    <location>
        <begin position="20"/>
        <end position="105"/>
    </location>
</feature>
<dbReference type="EMBL" id="CP086136">
    <property type="protein sequence ID" value="UEM11971.1"/>
    <property type="molecule type" value="Genomic_DNA"/>
</dbReference>
<gene>
    <name evidence="4" type="ORF">J4G43_047280</name>
    <name evidence="3" type="ORF">J4G43_48985</name>
</gene>
<dbReference type="AlphaFoldDB" id="A0A939MM05"/>
<organism evidence="3">
    <name type="scientific">Bradyrhizobium barranii subsp. barranii</name>
    <dbReference type="NCBI Taxonomy" id="2823807"/>
    <lineage>
        <taxon>Bacteria</taxon>
        <taxon>Pseudomonadati</taxon>
        <taxon>Pseudomonadota</taxon>
        <taxon>Alphaproteobacteria</taxon>
        <taxon>Hyphomicrobiales</taxon>
        <taxon>Nitrobacteraceae</taxon>
        <taxon>Bradyrhizobium</taxon>
        <taxon>Bradyrhizobium barranii</taxon>
    </lineage>
</organism>
<sequence>MTTIFEITPNKPSWRDDWVRATYNNAPFHCEANTREGGRRIVEHQFPKKEYPYAEDMGRAAREFSIRAYCIVYSRDDDDLYRTDYRKVRDRLIDALETEGPGILQLSTQPPQTVVVTKYRMTEEERFGGFCTFDITFVEYGIDPLFDPGQEDTQATLAKASQNVRDQVQRSLAPPSPSIGTATVDA</sequence>
<dbReference type="Proteomes" id="UP000664702">
    <property type="component" value="Chromosome"/>
</dbReference>
<evidence type="ECO:0000313" key="3">
    <source>
        <dbReference type="EMBL" id="MBO1868457.1"/>
    </source>
</evidence>
<reference evidence="4 5" key="2">
    <citation type="journal article" date="2022" name="Int. J. Syst. Evol. Microbiol.">
        <title>Strains of Bradyrhizobium barranii sp. nov. associated with legumes native to Canada are symbionts of soybeans and belong to different subspecies (subsp. barranii subsp. nov. and subsp. apii subsp. nov.) and symbiovars (sv. glycinearum and sv. septentrionale).</title>
        <authorList>
            <person name="Bromfield E.S.P."/>
            <person name="Cloutier S."/>
            <person name="Wasai-Hara S."/>
            <person name="Minamisawa K."/>
        </authorList>
    </citation>
    <scope>NUCLEOTIDE SEQUENCE [LARGE SCALE GENOMIC DNA]</scope>
    <source>
        <strain evidence="4 5">144S4</strain>
    </source>
</reference>
<dbReference type="KEGG" id="bban:J4G43_047280"/>